<accession>A0A4W5L8A7</accession>
<dbReference type="STRING" id="62062.ENSHHUP00000021080"/>
<dbReference type="SUPFAM" id="SSF53448">
    <property type="entry name" value="Nucleotide-diphospho-sugar transferases"/>
    <property type="match status" value="1"/>
</dbReference>
<organism evidence="1 2">
    <name type="scientific">Hucho hucho</name>
    <name type="common">huchen</name>
    <dbReference type="NCBI Taxonomy" id="62062"/>
    <lineage>
        <taxon>Eukaryota</taxon>
        <taxon>Metazoa</taxon>
        <taxon>Chordata</taxon>
        <taxon>Craniata</taxon>
        <taxon>Vertebrata</taxon>
        <taxon>Euteleostomi</taxon>
        <taxon>Actinopterygii</taxon>
        <taxon>Neopterygii</taxon>
        <taxon>Teleostei</taxon>
        <taxon>Protacanthopterygii</taxon>
        <taxon>Salmoniformes</taxon>
        <taxon>Salmonidae</taxon>
        <taxon>Salmoninae</taxon>
        <taxon>Hucho</taxon>
    </lineage>
</organism>
<dbReference type="InterPro" id="IPR003329">
    <property type="entry name" value="Cytidylyl_trans"/>
</dbReference>
<dbReference type="PANTHER" id="PTHR21485">
    <property type="entry name" value="HAD SUPERFAMILY MEMBERS CMAS AND KDSC"/>
    <property type="match status" value="1"/>
</dbReference>
<dbReference type="GO" id="GO:0016051">
    <property type="term" value="P:carbohydrate biosynthetic process"/>
    <property type="evidence" value="ECO:0007669"/>
    <property type="project" value="InterPro"/>
</dbReference>
<protein>
    <submittedName>
        <fullName evidence="1">Uncharacterized protein</fullName>
    </submittedName>
</protein>
<proteinExistence type="predicted"/>
<dbReference type="GeneTree" id="ENSGT00390000004237"/>
<keyword evidence="2" id="KW-1185">Reference proteome</keyword>
<dbReference type="Gene3D" id="3.90.550.10">
    <property type="entry name" value="Spore Coat Polysaccharide Biosynthesis Protein SpsA, Chain A"/>
    <property type="match status" value="1"/>
</dbReference>
<dbReference type="SUPFAM" id="SSF51569">
    <property type="entry name" value="Aldolase"/>
    <property type="match status" value="1"/>
</dbReference>
<name>A0A4W5L8A7_9TELE</name>
<dbReference type="Pfam" id="PF02348">
    <property type="entry name" value="CTP_transf_3"/>
    <property type="match status" value="1"/>
</dbReference>
<dbReference type="Ensembl" id="ENSHHUT00000021872.1">
    <property type="protein sequence ID" value="ENSHHUP00000021080.1"/>
    <property type="gene ID" value="ENSHHUG00000013206.1"/>
</dbReference>
<evidence type="ECO:0000313" key="2">
    <source>
        <dbReference type="Proteomes" id="UP000314982"/>
    </source>
</evidence>
<sequence length="312" mass="34877">MIYVVTEYNVSITNRLKQMKNIAIIPARGGSKRIPEKNIQLFGGLPLLVHSIQYALANSEIIDDIYVSTDDATIKATALAYGAKVIDRPASLSGDLEPTITALKHVLETIGDTVDNVILLQPTNPLRPQNLLKEAFEIYKNGNHDSLFSVTRNHQKFGKISKSKFIPYNYAIGQRSQDLEPMFFENGLLYITKASLILEDIIISKNAFPLKVNHIFANIDIDTKEDLDYVVKHQTHIVEDEMSGAAKKVIPGNADVSIYEIMERCSLNEADELELKKYVESKGMIFISTPFSRAAAERLKKFDIPAYKIGSG</sequence>
<reference evidence="2" key="1">
    <citation type="submission" date="2018-06" db="EMBL/GenBank/DDBJ databases">
        <title>Genome assembly of Danube salmon.</title>
        <authorList>
            <person name="Macqueen D.J."/>
            <person name="Gundappa M.K."/>
        </authorList>
    </citation>
    <scope>NUCLEOTIDE SEQUENCE [LARGE SCALE GENOMIC DNA]</scope>
</reference>
<dbReference type="Proteomes" id="UP000314982">
    <property type="component" value="Unassembled WGS sequence"/>
</dbReference>
<dbReference type="InterPro" id="IPR050793">
    <property type="entry name" value="CMP-NeuNAc_synthase"/>
</dbReference>
<evidence type="ECO:0000313" key="1">
    <source>
        <dbReference type="Ensembl" id="ENSHHUP00000021080.1"/>
    </source>
</evidence>
<reference evidence="1" key="3">
    <citation type="submission" date="2025-09" db="UniProtKB">
        <authorList>
            <consortium name="Ensembl"/>
        </authorList>
    </citation>
    <scope>IDENTIFICATION</scope>
</reference>
<dbReference type="InterPro" id="IPR029044">
    <property type="entry name" value="Nucleotide-diphossugar_trans"/>
</dbReference>
<dbReference type="AlphaFoldDB" id="A0A4W5L8A7"/>
<dbReference type="PANTHER" id="PTHR21485:SF6">
    <property type="entry name" value="N-ACYLNEURAMINATE CYTIDYLYLTRANSFERASE-RELATED"/>
    <property type="match status" value="1"/>
</dbReference>
<dbReference type="CDD" id="cd02513">
    <property type="entry name" value="CMP-NeuAc_Synthase"/>
    <property type="match status" value="1"/>
</dbReference>
<reference evidence="1" key="2">
    <citation type="submission" date="2025-08" db="UniProtKB">
        <authorList>
            <consortium name="Ensembl"/>
        </authorList>
    </citation>
    <scope>IDENTIFICATION</scope>
</reference>
<dbReference type="GO" id="GO:0008781">
    <property type="term" value="F:N-acylneuraminate cytidylyltransferase activity"/>
    <property type="evidence" value="ECO:0007669"/>
    <property type="project" value="TreeGrafter"/>
</dbReference>